<dbReference type="EMBL" id="CAFBLC010000016">
    <property type="protein sequence ID" value="CAB4854420.1"/>
    <property type="molecule type" value="Genomic_DNA"/>
</dbReference>
<evidence type="ECO:0000313" key="1">
    <source>
        <dbReference type="EMBL" id="CAB4854420.1"/>
    </source>
</evidence>
<organism evidence="1">
    <name type="scientific">freshwater metagenome</name>
    <dbReference type="NCBI Taxonomy" id="449393"/>
    <lineage>
        <taxon>unclassified sequences</taxon>
        <taxon>metagenomes</taxon>
        <taxon>ecological metagenomes</taxon>
    </lineage>
</organism>
<protein>
    <submittedName>
        <fullName evidence="1">Unannotated protein</fullName>
    </submittedName>
</protein>
<name>A0A6J7C9S7_9ZZZZ</name>
<gene>
    <name evidence="1" type="ORF">UFOPK3288_00643</name>
</gene>
<dbReference type="AlphaFoldDB" id="A0A6J7C9S7"/>
<sequence>MQATAKIFPIDFPIDRNMSSSTKLYQNVHKLLLNRVRQSSARAQLNNMNTHERNTKQNCRHSRATFNGLAKKLISES</sequence>
<proteinExistence type="predicted"/>
<accession>A0A6J7C9S7</accession>
<reference evidence="1" key="1">
    <citation type="submission" date="2020-05" db="EMBL/GenBank/DDBJ databases">
        <authorList>
            <person name="Chiriac C."/>
            <person name="Salcher M."/>
            <person name="Ghai R."/>
            <person name="Kavagutti S V."/>
        </authorList>
    </citation>
    <scope>NUCLEOTIDE SEQUENCE</scope>
</reference>